<dbReference type="SUPFAM" id="SSF48208">
    <property type="entry name" value="Six-hairpin glycosidases"/>
    <property type="match status" value="1"/>
</dbReference>
<dbReference type="PANTHER" id="PTHR43465">
    <property type="entry name" value="DUF1680 DOMAIN PROTEIN (AFU_ORTHOLOGUE AFUA_1G08910)"/>
    <property type="match status" value="1"/>
</dbReference>
<feature type="domain" description="Non-reducing end beta-L-arabinofuranosidase-like GH127 C-terminal" evidence="3">
    <location>
        <begin position="512"/>
        <end position="622"/>
    </location>
</feature>
<reference evidence="5" key="1">
    <citation type="journal article" date="2019" name="Int. J. Syst. Evol. Microbiol.">
        <title>The Global Catalogue of Microorganisms (GCM) 10K type strain sequencing project: providing services to taxonomists for standard genome sequencing and annotation.</title>
        <authorList>
            <consortium name="The Broad Institute Genomics Platform"/>
            <consortium name="The Broad Institute Genome Sequencing Center for Infectious Disease"/>
            <person name="Wu L."/>
            <person name="Ma J."/>
        </authorList>
    </citation>
    <scope>NUCLEOTIDE SEQUENCE [LARGE SCALE GENOMIC DNA]</scope>
    <source>
        <strain evidence="5">CGMCC 4.7241</strain>
    </source>
</reference>
<dbReference type="RefSeq" id="WP_205119624.1">
    <property type="nucleotide sequence ID" value="NZ_JAFBCM010000001.1"/>
</dbReference>
<proteinExistence type="predicted"/>
<organism evidence="4 5">
    <name type="scientific">Tenggerimyces flavus</name>
    <dbReference type="NCBI Taxonomy" id="1708749"/>
    <lineage>
        <taxon>Bacteria</taxon>
        <taxon>Bacillati</taxon>
        <taxon>Actinomycetota</taxon>
        <taxon>Actinomycetes</taxon>
        <taxon>Propionibacteriales</taxon>
        <taxon>Nocardioidaceae</taxon>
        <taxon>Tenggerimyces</taxon>
    </lineage>
</organism>
<feature type="domain" description="Non-reducing end beta-L-arabinofuranosidase-like GH127 middle" evidence="2">
    <location>
        <begin position="425"/>
        <end position="510"/>
    </location>
</feature>
<evidence type="ECO:0000259" key="2">
    <source>
        <dbReference type="Pfam" id="PF20736"/>
    </source>
</evidence>
<keyword evidence="4" id="KW-0378">Hydrolase</keyword>
<dbReference type="Pfam" id="PF20737">
    <property type="entry name" value="Glyco_hydro127C"/>
    <property type="match status" value="1"/>
</dbReference>
<evidence type="ECO:0000259" key="3">
    <source>
        <dbReference type="Pfam" id="PF20737"/>
    </source>
</evidence>
<accession>A0ABV7YGY6</accession>
<dbReference type="InterPro" id="IPR008928">
    <property type="entry name" value="6-hairpin_glycosidase_sf"/>
</dbReference>
<dbReference type="InterPro" id="IPR012878">
    <property type="entry name" value="Beta-AFase-like_GH127_cat"/>
</dbReference>
<protein>
    <submittedName>
        <fullName evidence="4">Glycoside hydrolase family 127 protein</fullName>
    </submittedName>
</protein>
<dbReference type="Pfam" id="PF07944">
    <property type="entry name" value="Beta-AFase-like_GH127_cat"/>
    <property type="match status" value="1"/>
</dbReference>
<dbReference type="InterPro" id="IPR049049">
    <property type="entry name" value="Beta-AFase-like_GH127_C"/>
</dbReference>
<feature type="domain" description="Non-reducing end beta-L-arabinofuranosidase-like GH127 catalytic" evidence="1">
    <location>
        <begin position="25"/>
        <end position="413"/>
    </location>
</feature>
<evidence type="ECO:0000313" key="5">
    <source>
        <dbReference type="Proteomes" id="UP001595699"/>
    </source>
</evidence>
<dbReference type="Pfam" id="PF20736">
    <property type="entry name" value="Glyco_hydro127M"/>
    <property type="match status" value="1"/>
</dbReference>
<evidence type="ECO:0000313" key="4">
    <source>
        <dbReference type="EMBL" id="MFC3763313.1"/>
    </source>
</evidence>
<comment type="caution">
    <text evidence="4">The sequence shown here is derived from an EMBL/GenBank/DDBJ whole genome shotgun (WGS) entry which is preliminary data.</text>
</comment>
<dbReference type="InterPro" id="IPR049046">
    <property type="entry name" value="Beta-AFase-like_GH127_middle"/>
</dbReference>
<dbReference type="PANTHER" id="PTHR43465:SF2">
    <property type="entry name" value="DUF1680 DOMAIN PROTEIN (AFU_ORTHOLOGUE AFUA_1G08910)"/>
    <property type="match status" value="1"/>
</dbReference>
<name>A0ABV7YGY6_9ACTN</name>
<dbReference type="InterPro" id="IPR049174">
    <property type="entry name" value="Beta-AFase-like"/>
</dbReference>
<dbReference type="GO" id="GO:0016787">
    <property type="term" value="F:hydrolase activity"/>
    <property type="evidence" value="ECO:0007669"/>
    <property type="project" value="UniProtKB-KW"/>
</dbReference>
<dbReference type="EMBL" id="JBHRZH010000017">
    <property type="protein sequence ID" value="MFC3763313.1"/>
    <property type="molecule type" value="Genomic_DNA"/>
</dbReference>
<dbReference type="Proteomes" id="UP001595699">
    <property type="component" value="Unassembled WGS sequence"/>
</dbReference>
<evidence type="ECO:0000259" key="1">
    <source>
        <dbReference type="Pfam" id="PF07944"/>
    </source>
</evidence>
<keyword evidence="5" id="KW-1185">Reference proteome</keyword>
<sequence>MSSLDAGPVAPLAPTSFTPLPLPAVELHGGFLGNLQDANGATSIPRGAAHLERERAWLNFDNVALGTSSPKYHGPCFEDGEAYKWLEAVAWNAGRTSDSEQLAWLDAYSRRIAAAQADDGYLNTYVQSGQRASRYERLAWDHEIFNNGALIQSAVAQFRATGRSALLAVAIAAADHLDRTFGPGPDKRAGTCGHPVAEMALVELYRTTRESRYLELARYFVDVRGHDLLEPTHAFGDAYHSDRIPVRSTLVPEGHAVRAIYLAAGATDVAVETGDAALLAALERQWEGMVEQKTYVTGGLGSRWEGESFGDPYELPSDRAYAETCAAIAGMQWNWRLLLATGNPRYADLFERQFYNAVLPGVSLDGAAYFYANALQLRGGAVATDTRMAAAGRQQWFGCSCCPTNLMRTLASLHGYLASSTEEGVQLHQYASSSVRAGEVSLVVETDYPWSGQVAVTVEDSPSTPWTLELRIPAWAAGATLDGKAVEPGTYASVRRTWRPGERLVLDLPMAPRFTAGHPRVDSARGCVAIERGPLVYAVEQVDQEDGLLVDDLVIDPDLLDEWRDPALADLLDRSRHRDRDLSNNSSGVPVAIARDAGRPVRAVPYFLWANREVGPMRVWLPVHP</sequence>
<gene>
    <name evidence="4" type="ORF">ACFOUW_20920</name>
</gene>